<dbReference type="EMBL" id="CP041730">
    <property type="protein sequence ID" value="QDQ25468.1"/>
    <property type="molecule type" value="Genomic_DNA"/>
</dbReference>
<proteinExistence type="predicted"/>
<dbReference type="OrthoDB" id="8617598at2"/>
<gene>
    <name evidence="1" type="ORF">FNU76_03340</name>
</gene>
<sequence length="229" mass="24724">MADGIAFVPGPMAWVVDKLLERHHTEYSLLETHQAGGDCVTHVHETELAVLRKPGSPLLPGVKYGKGTAFFTRNAQLLGLLAKQTSTQEAQPVLAILFRDGDKTRSTAASDWQEKVDSMRRGFAQVECDTGVPMVPRPKSEAWLLCARRQPGYANCASLEDASGNDDSPNSLKKQLAALCGGLDPTADEQADWVVNGTVDPLRIHMPSFNAFKQALHAAAKNAGLPLLP</sequence>
<dbReference type="Proteomes" id="UP000317550">
    <property type="component" value="Chromosome"/>
</dbReference>
<evidence type="ECO:0000313" key="2">
    <source>
        <dbReference type="Proteomes" id="UP000317550"/>
    </source>
</evidence>
<keyword evidence="2" id="KW-1185">Reference proteome</keyword>
<dbReference type="KEGG" id="cari:FNU76_03340"/>
<name>A0A516SBM3_9NEIS</name>
<reference evidence="2" key="1">
    <citation type="submission" date="2019-07" db="EMBL/GenBank/DDBJ databases">
        <title>Chitinimonas sp. nov., isolated from Ny-Alesund, arctica soil.</title>
        <authorList>
            <person name="Xu Q."/>
            <person name="Peng F."/>
        </authorList>
    </citation>
    <scope>NUCLEOTIDE SEQUENCE [LARGE SCALE GENOMIC DNA]</scope>
    <source>
        <strain evidence="2">R3-44</strain>
    </source>
</reference>
<organism evidence="1 2">
    <name type="scientific">Chitinimonas arctica</name>
    <dbReference type="NCBI Taxonomy" id="2594795"/>
    <lineage>
        <taxon>Bacteria</taxon>
        <taxon>Pseudomonadati</taxon>
        <taxon>Pseudomonadota</taxon>
        <taxon>Betaproteobacteria</taxon>
        <taxon>Neisseriales</taxon>
        <taxon>Chitinibacteraceae</taxon>
        <taxon>Chitinimonas</taxon>
    </lineage>
</organism>
<dbReference type="RefSeq" id="WP_143856393.1">
    <property type="nucleotide sequence ID" value="NZ_CP041730.1"/>
</dbReference>
<evidence type="ECO:0000313" key="1">
    <source>
        <dbReference type="EMBL" id="QDQ25468.1"/>
    </source>
</evidence>
<accession>A0A516SBM3</accession>
<dbReference type="AlphaFoldDB" id="A0A516SBM3"/>
<protein>
    <submittedName>
        <fullName evidence="1">Uncharacterized protein</fullName>
    </submittedName>
</protein>